<dbReference type="InterPro" id="IPR035093">
    <property type="entry name" value="RelE/ParE_toxin_dom_sf"/>
</dbReference>
<dbReference type="AlphaFoldDB" id="A0A1T4RLV6"/>
<dbReference type="Proteomes" id="UP000190092">
    <property type="component" value="Unassembled WGS sequence"/>
</dbReference>
<comment type="similarity">
    <text evidence="1">Belongs to the RelE toxin family.</text>
</comment>
<proteinExistence type="inferred from homology"/>
<protein>
    <submittedName>
        <fullName evidence="3">Toxin ParE1/3/4</fullName>
    </submittedName>
</protein>
<dbReference type="EMBL" id="FUWJ01000005">
    <property type="protein sequence ID" value="SKA16939.1"/>
    <property type="molecule type" value="Genomic_DNA"/>
</dbReference>
<accession>A0A1T4RLV6</accession>
<evidence type="ECO:0000313" key="3">
    <source>
        <dbReference type="EMBL" id="SKA16939.1"/>
    </source>
</evidence>
<evidence type="ECO:0000313" key="4">
    <source>
        <dbReference type="Proteomes" id="UP000190092"/>
    </source>
</evidence>
<dbReference type="InterPro" id="IPR051803">
    <property type="entry name" value="TA_system_RelE-like_toxin"/>
</dbReference>
<keyword evidence="2" id="KW-1277">Toxin-antitoxin system</keyword>
<dbReference type="SUPFAM" id="SSF143011">
    <property type="entry name" value="RelE-like"/>
    <property type="match status" value="1"/>
</dbReference>
<reference evidence="4" key="1">
    <citation type="submission" date="2017-02" db="EMBL/GenBank/DDBJ databases">
        <authorList>
            <person name="Varghese N."/>
            <person name="Submissions S."/>
        </authorList>
    </citation>
    <scope>NUCLEOTIDE SEQUENCE [LARGE SCALE GENOMIC DNA]</scope>
    <source>
        <strain evidence="4">ATCC 27094</strain>
    </source>
</reference>
<dbReference type="OrthoDB" id="9798046at2"/>
<keyword evidence="4" id="KW-1185">Reference proteome</keyword>
<sequence>MKRYAVRLTEQALLDLDDIALYIAHHDTPQRAEYVAQQIERAFSSLSTLPSRGAHPRELLEMGNRMFREIHFKPYRVIYRVYEREVVIFLIADGRRDMRSLLARRLLGA</sequence>
<name>A0A1T4RLV6_9HYPH</name>
<dbReference type="RefSeq" id="WP_085935598.1">
    <property type="nucleotide sequence ID" value="NZ_FUWJ01000005.1"/>
</dbReference>
<dbReference type="InterPro" id="IPR007712">
    <property type="entry name" value="RelE/ParE_toxin"/>
</dbReference>
<dbReference type="Gene3D" id="3.30.2310.20">
    <property type="entry name" value="RelE-like"/>
    <property type="match status" value="1"/>
</dbReference>
<gene>
    <name evidence="3" type="ORF">SAMN02745126_03925</name>
</gene>
<dbReference type="STRING" id="225324.SAMN02745126_03925"/>
<dbReference type="PANTHER" id="PTHR33755">
    <property type="entry name" value="TOXIN PARE1-RELATED"/>
    <property type="match status" value="1"/>
</dbReference>
<evidence type="ECO:0000256" key="2">
    <source>
        <dbReference type="ARBA" id="ARBA00022649"/>
    </source>
</evidence>
<organism evidence="3 4">
    <name type="scientific">Enhydrobacter aerosaccus</name>
    <dbReference type="NCBI Taxonomy" id="225324"/>
    <lineage>
        <taxon>Bacteria</taxon>
        <taxon>Pseudomonadati</taxon>
        <taxon>Pseudomonadota</taxon>
        <taxon>Alphaproteobacteria</taxon>
        <taxon>Hyphomicrobiales</taxon>
        <taxon>Enhydrobacter</taxon>
    </lineage>
</organism>
<evidence type="ECO:0000256" key="1">
    <source>
        <dbReference type="ARBA" id="ARBA00006226"/>
    </source>
</evidence>
<dbReference type="Pfam" id="PF05016">
    <property type="entry name" value="ParE_toxin"/>
    <property type="match status" value="1"/>
</dbReference>